<sequence>MLSQQVQTQWTEKNRRTLWFVMNKTKSMLKIDVKPTIAQAFYILQTYFRQTPENEIKILSLAAASLAISTKLKEHYLSIQNILQALIRVCASIPTSATRSLINGFEYSSTFYPTDAEVEIVKSAEIELMSALNFQFDIELPFQYLDEWEDEIKEHIPVEKQPSFIQKCQLDVCLILCSESCVDVPAEVAAAAAIDDVFAKELQKDSTFDKKISAKYGNGVYNVALECIHKESALTAQRA</sequence>
<evidence type="ECO:0008006" key="3">
    <source>
        <dbReference type="Google" id="ProtNLM"/>
    </source>
</evidence>
<organism evidence="1 2">
    <name type="scientific">Trichomonas vaginalis (strain ATCC PRA-98 / G3)</name>
    <dbReference type="NCBI Taxonomy" id="412133"/>
    <lineage>
        <taxon>Eukaryota</taxon>
        <taxon>Metamonada</taxon>
        <taxon>Parabasalia</taxon>
        <taxon>Trichomonadida</taxon>
        <taxon>Trichomonadidae</taxon>
        <taxon>Trichomonas</taxon>
    </lineage>
</organism>
<dbReference type="KEGG" id="tva:5465989"/>
<dbReference type="InParanoid" id="A2DGR5"/>
<reference evidence="1" key="2">
    <citation type="journal article" date="2007" name="Science">
        <title>Draft genome sequence of the sexually transmitted pathogen Trichomonas vaginalis.</title>
        <authorList>
            <person name="Carlton J.M."/>
            <person name="Hirt R.P."/>
            <person name="Silva J.C."/>
            <person name="Delcher A.L."/>
            <person name="Schatz M."/>
            <person name="Zhao Q."/>
            <person name="Wortman J.R."/>
            <person name="Bidwell S.L."/>
            <person name="Alsmark U.C.M."/>
            <person name="Besteiro S."/>
            <person name="Sicheritz-Ponten T."/>
            <person name="Noel C.J."/>
            <person name="Dacks J.B."/>
            <person name="Foster P.G."/>
            <person name="Simillion C."/>
            <person name="Van de Peer Y."/>
            <person name="Miranda-Saavedra D."/>
            <person name="Barton G.J."/>
            <person name="Westrop G.D."/>
            <person name="Mueller S."/>
            <person name="Dessi D."/>
            <person name="Fiori P.L."/>
            <person name="Ren Q."/>
            <person name="Paulsen I."/>
            <person name="Zhang H."/>
            <person name="Bastida-Corcuera F.D."/>
            <person name="Simoes-Barbosa A."/>
            <person name="Brown M.T."/>
            <person name="Hayes R.D."/>
            <person name="Mukherjee M."/>
            <person name="Okumura C.Y."/>
            <person name="Schneider R."/>
            <person name="Smith A.J."/>
            <person name="Vanacova S."/>
            <person name="Villalvazo M."/>
            <person name="Haas B.J."/>
            <person name="Pertea M."/>
            <person name="Feldblyum T.V."/>
            <person name="Utterback T.R."/>
            <person name="Shu C.L."/>
            <person name="Osoegawa K."/>
            <person name="de Jong P.J."/>
            <person name="Hrdy I."/>
            <person name="Horvathova L."/>
            <person name="Zubacova Z."/>
            <person name="Dolezal P."/>
            <person name="Malik S.B."/>
            <person name="Logsdon J.M. Jr."/>
            <person name="Henze K."/>
            <person name="Gupta A."/>
            <person name="Wang C.C."/>
            <person name="Dunne R.L."/>
            <person name="Upcroft J.A."/>
            <person name="Upcroft P."/>
            <person name="White O."/>
            <person name="Salzberg S.L."/>
            <person name="Tang P."/>
            <person name="Chiu C.-H."/>
            <person name="Lee Y.-S."/>
            <person name="Embley T.M."/>
            <person name="Coombs G.H."/>
            <person name="Mottram J.C."/>
            <person name="Tachezy J."/>
            <person name="Fraser-Liggett C.M."/>
            <person name="Johnson P.J."/>
        </authorList>
    </citation>
    <scope>NUCLEOTIDE SEQUENCE [LARGE SCALE GENOMIC DNA]</scope>
    <source>
        <strain evidence="1">G3</strain>
    </source>
</reference>
<proteinExistence type="predicted"/>
<dbReference type="RefSeq" id="XP_001581438.1">
    <property type="nucleotide sequence ID" value="XM_001581388.1"/>
</dbReference>
<dbReference type="Proteomes" id="UP000001542">
    <property type="component" value="Unassembled WGS sequence"/>
</dbReference>
<dbReference type="SUPFAM" id="SSF47954">
    <property type="entry name" value="Cyclin-like"/>
    <property type="match status" value="1"/>
</dbReference>
<protein>
    <recommendedName>
        <fullName evidence="3">Cyclin, N-terminal domain containing protein</fullName>
    </recommendedName>
</protein>
<dbReference type="VEuPathDB" id="TrichDB:TVAGG3_0997390"/>
<accession>A2DGR5</accession>
<evidence type="ECO:0000313" key="1">
    <source>
        <dbReference type="EMBL" id="EAY20452.1"/>
    </source>
</evidence>
<evidence type="ECO:0000313" key="2">
    <source>
        <dbReference type="Proteomes" id="UP000001542"/>
    </source>
</evidence>
<dbReference type="AlphaFoldDB" id="A2DGR5"/>
<dbReference type="OrthoDB" id="10264655at2759"/>
<dbReference type="EMBL" id="DS113198">
    <property type="protein sequence ID" value="EAY20452.1"/>
    <property type="molecule type" value="Genomic_DNA"/>
</dbReference>
<gene>
    <name evidence="1" type="ORF">TVAG_110640</name>
</gene>
<dbReference type="SMR" id="A2DGR5"/>
<dbReference type="InterPro" id="IPR036915">
    <property type="entry name" value="Cyclin-like_sf"/>
</dbReference>
<reference evidence="1" key="1">
    <citation type="submission" date="2006-10" db="EMBL/GenBank/DDBJ databases">
        <authorList>
            <person name="Amadeo P."/>
            <person name="Zhao Q."/>
            <person name="Wortman J."/>
            <person name="Fraser-Liggett C."/>
            <person name="Carlton J."/>
        </authorList>
    </citation>
    <scope>NUCLEOTIDE SEQUENCE</scope>
    <source>
        <strain evidence="1">G3</strain>
    </source>
</reference>
<dbReference type="Gene3D" id="1.10.472.10">
    <property type="entry name" value="Cyclin-like"/>
    <property type="match status" value="1"/>
</dbReference>
<keyword evidence="2" id="KW-1185">Reference proteome</keyword>
<dbReference type="VEuPathDB" id="TrichDB:TVAG_110640"/>
<name>A2DGR5_TRIV3</name>
<dbReference type="CDD" id="cd00043">
    <property type="entry name" value="CYCLIN_SF"/>
    <property type="match status" value="1"/>
</dbReference>